<dbReference type="EMBL" id="FWXD01000007">
    <property type="protein sequence ID" value="SMC22576.1"/>
    <property type="molecule type" value="Genomic_DNA"/>
</dbReference>
<dbReference type="PANTHER" id="PTHR30543:SF21">
    <property type="entry name" value="NAD(P)H-DEPENDENT FMN REDUCTASE LOT6"/>
    <property type="match status" value="1"/>
</dbReference>
<dbReference type="InterPro" id="IPR005025">
    <property type="entry name" value="FMN_Rdtase-like_dom"/>
</dbReference>
<dbReference type="AlphaFoldDB" id="A0A1W1XF71"/>
<dbReference type="STRING" id="1121001.SAMN02745857_01410"/>
<accession>A0A1W1XF71</accession>
<feature type="domain" description="NADPH-dependent FMN reductase-like" evidence="1">
    <location>
        <begin position="1"/>
        <end position="154"/>
    </location>
</feature>
<evidence type="ECO:0000313" key="3">
    <source>
        <dbReference type="Proteomes" id="UP000192761"/>
    </source>
</evidence>
<dbReference type="Pfam" id="PF03358">
    <property type="entry name" value="FMN_red"/>
    <property type="match status" value="1"/>
</dbReference>
<dbReference type="SUPFAM" id="SSF52218">
    <property type="entry name" value="Flavoproteins"/>
    <property type="match status" value="1"/>
</dbReference>
<protein>
    <submittedName>
        <fullName evidence="2">NAD(P)H-dependent FMN reductase</fullName>
    </submittedName>
</protein>
<dbReference type="GO" id="GO:0005829">
    <property type="term" value="C:cytosol"/>
    <property type="evidence" value="ECO:0007669"/>
    <property type="project" value="TreeGrafter"/>
</dbReference>
<evidence type="ECO:0000259" key="1">
    <source>
        <dbReference type="Pfam" id="PF03358"/>
    </source>
</evidence>
<gene>
    <name evidence="2" type="ORF">SAMN02745857_01410</name>
</gene>
<sequence>MSLLVLSGSIRRASFHTKLAAAAAEELDRQGQTYRVLNLADFPLPLYDGDLEAQGLPASARALRQLFSEYDGFVIANPEYNGSITPLLKNVLDWVSRKDAQSSQYEPYAGKTALLLSTSPGSLAGQRALRHTREILTSLGAFVLPQHVAVPNAAQSFSAEGKLVDEKQLQALSTQLAALGRLTAKLAA</sequence>
<dbReference type="RefSeq" id="WP_084090081.1">
    <property type="nucleotide sequence ID" value="NZ_FWXD01000007.1"/>
</dbReference>
<dbReference type="OrthoDB" id="9812295at2"/>
<evidence type="ECO:0000313" key="2">
    <source>
        <dbReference type="EMBL" id="SMC22576.1"/>
    </source>
</evidence>
<dbReference type="InterPro" id="IPR050712">
    <property type="entry name" value="NAD(P)H-dep_reductase"/>
</dbReference>
<dbReference type="InterPro" id="IPR029039">
    <property type="entry name" value="Flavoprotein-like_sf"/>
</dbReference>
<reference evidence="2 3" key="1">
    <citation type="submission" date="2017-04" db="EMBL/GenBank/DDBJ databases">
        <authorList>
            <person name="Afonso C.L."/>
            <person name="Miller P.J."/>
            <person name="Scott M.A."/>
            <person name="Spackman E."/>
            <person name="Goraichik I."/>
            <person name="Dimitrov K.M."/>
            <person name="Suarez D.L."/>
            <person name="Swayne D.E."/>
        </authorList>
    </citation>
    <scope>NUCLEOTIDE SEQUENCE [LARGE SCALE GENOMIC DNA]</scope>
    <source>
        <strain evidence="2 3">DSM 23236</strain>
    </source>
</reference>
<dbReference type="GO" id="GO:0016491">
    <property type="term" value="F:oxidoreductase activity"/>
    <property type="evidence" value="ECO:0007669"/>
    <property type="project" value="InterPro"/>
</dbReference>
<name>A0A1W1XF71_9NEIS</name>
<proteinExistence type="predicted"/>
<keyword evidence="3" id="KW-1185">Reference proteome</keyword>
<dbReference type="Gene3D" id="3.40.50.360">
    <property type="match status" value="1"/>
</dbReference>
<dbReference type="Proteomes" id="UP000192761">
    <property type="component" value="Unassembled WGS sequence"/>
</dbReference>
<dbReference type="GO" id="GO:0010181">
    <property type="term" value="F:FMN binding"/>
    <property type="evidence" value="ECO:0007669"/>
    <property type="project" value="TreeGrafter"/>
</dbReference>
<organism evidence="2 3">
    <name type="scientific">Andreprevotia lacus DSM 23236</name>
    <dbReference type="NCBI Taxonomy" id="1121001"/>
    <lineage>
        <taxon>Bacteria</taxon>
        <taxon>Pseudomonadati</taxon>
        <taxon>Pseudomonadota</taxon>
        <taxon>Betaproteobacteria</taxon>
        <taxon>Neisseriales</taxon>
        <taxon>Chitinibacteraceae</taxon>
        <taxon>Andreprevotia</taxon>
    </lineage>
</organism>
<dbReference type="PANTHER" id="PTHR30543">
    <property type="entry name" value="CHROMATE REDUCTASE"/>
    <property type="match status" value="1"/>
</dbReference>